<dbReference type="InterPro" id="IPR018513">
    <property type="entry name" value="Cell_synthase_bac"/>
</dbReference>
<dbReference type="Pfam" id="PF03170">
    <property type="entry name" value="BcsB"/>
    <property type="match status" value="1"/>
</dbReference>
<protein>
    <submittedName>
        <fullName evidence="8">Cellulose synthase regulator protein</fullName>
    </submittedName>
    <submittedName>
        <fullName evidence="9">Cellulose synthase subunit</fullName>
    </submittedName>
</protein>
<dbReference type="GO" id="GO:0005886">
    <property type="term" value="C:plasma membrane"/>
    <property type="evidence" value="ECO:0007669"/>
    <property type="project" value="UniProtKB-SubCell"/>
</dbReference>
<evidence type="ECO:0000313" key="10">
    <source>
        <dbReference type="Proteomes" id="UP000254330"/>
    </source>
</evidence>
<reference evidence="8 10" key="1">
    <citation type="submission" date="2018-06" db="EMBL/GenBank/DDBJ databases">
        <authorList>
            <consortium name="Pathogen Informatics"/>
            <person name="Doyle S."/>
        </authorList>
    </citation>
    <scope>NUCLEOTIDE SEQUENCE [LARGE SCALE GENOMIC DNA]</scope>
    <source>
        <strain evidence="8 10">NCTC10597</strain>
    </source>
</reference>
<dbReference type="PANTHER" id="PTHR39083">
    <property type="entry name" value="CYCLIC DI-GMP-BINDING PROTEIN"/>
    <property type="match status" value="1"/>
</dbReference>
<feature type="signal peptide" evidence="7">
    <location>
        <begin position="1"/>
        <end position="26"/>
    </location>
</feature>
<evidence type="ECO:0000256" key="5">
    <source>
        <dbReference type="ARBA" id="ARBA00023136"/>
    </source>
</evidence>
<accession>A0A8B4QAY2</accession>
<evidence type="ECO:0000256" key="2">
    <source>
        <dbReference type="ARBA" id="ARBA00022475"/>
    </source>
</evidence>
<evidence type="ECO:0000313" key="11">
    <source>
        <dbReference type="Proteomes" id="UP000294641"/>
    </source>
</evidence>
<keyword evidence="3 6" id="KW-0812">Transmembrane</keyword>
<evidence type="ECO:0000256" key="6">
    <source>
        <dbReference type="SAM" id="Phobius"/>
    </source>
</evidence>
<evidence type="ECO:0000313" key="9">
    <source>
        <dbReference type="EMBL" id="TDR41374.1"/>
    </source>
</evidence>
<evidence type="ECO:0000256" key="4">
    <source>
        <dbReference type="ARBA" id="ARBA00022989"/>
    </source>
</evidence>
<organism evidence="8 10">
    <name type="scientific">Kurthia zopfii</name>
    <dbReference type="NCBI Taxonomy" id="1650"/>
    <lineage>
        <taxon>Bacteria</taxon>
        <taxon>Bacillati</taxon>
        <taxon>Bacillota</taxon>
        <taxon>Bacilli</taxon>
        <taxon>Bacillales</taxon>
        <taxon>Caryophanaceae</taxon>
        <taxon>Kurthia</taxon>
    </lineage>
</organism>
<keyword evidence="4 6" id="KW-1133">Transmembrane helix</keyword>
<dbReference type="PANTHER" id="PTHR39083:SF1">
    <property type="entry name" value="CYCLIC DI-GMP-BINDING PROTEIN"/>
    <property type="match status" value="1"/>
</dbReference>
<evidence type="ECO:0000256" key="7">
    <source>
        <dbReference type="SAM" id="SignalP"/>
    </source>
</evidence>
<name>A0A8B4QAY2_9BACL</name>
<dbReference type="Proteomes" id="UP000254330">
    <property type="component" value="Unassembled WGS sequence"/>
</dbReference>
<dbReference type="AlphaFoldDB" id="A0A8B4QAY2"/>
<reference evidence="9 11" key="2">
    <citation type="submission" date="2019-03" db="EMBL/GenBank/DDBJ databases">
        <title>Genomic Encyclopedia of Type Strains, Phase IV (KMG-IV): sequencing the most valuable type-strain genomes for metagenomic binning, comparative biology and taxonomic classification.</title>
        <authorList>
            <person name="Goeker M."/>
        </authorList>
    </citation>
    <scope>NUCLEOTIDE SEQUENCE [LARGE SCALE GENOMIC DNA]</scope>
    <source>
        <strain evidence="9 11">DSM 20580</strain>
    </source>
</reference>
<keyword evidence="11" id="KW-1185">Reference proteome</keyword>
<sequence length="645" mass="72066">MKRNKLVLLLTLFTLFSVVGLQNAQAKTITKDAETLYGKEATFQYNYDLPETKTSGDRELYLQWDQSELLKKPSAFTIQLDQENLKTIPLDASNTKKEVTVKLPKSSQKKGGHTVKILFSGVLKEGVCVDQNTSANWFTILPTSKLKVEGAVENNQATFSNFSAQFSNGKTDVVISDDASEDTVNAATIMTSKLQRASEHPNRIQLVQEKDWKKQGDHVIAFTEPKTTYNKDMKAFVPKDQSKALIQANLKNVKGKTVLAISTNKEGSLAKSMMLFTEPQLFNQLSGTELSMDQLPEITESDSADVKFKNIPLASQTLSNLAEQSAFTVYIPKKIDQEKDIQLQLKLKKSALLDVKKTELIVTINGTPFAVKLNDIQSTALTTKTIAIDPKQIDVNQPLNIQLKLNGAQSLDPCKTTNHNNWLYISNDSQFSFPQLESTETEVVKLNDFPTLFNQSDIPTIVQVPKIDQQQLIQIVDLYRASYTGYGQPKFTLAINNKVDESDDKANRILLGDLDRNPFLQKDALLKAGFIPENAEILASIDGASKNKKAIDLQILSTNKNLKSGELYKFIQQMPQVKNNATVMVKSNNEQIFSNEQQVRDDVKDDNGVKNSNQISNTALILTFVGLILLIIVIVYFITARRKKK</sequence>
<dbReference type="RefSeq" id="WP_109348948.1">
    <property type="nucleotide sequence ID" value="NZ_BJUE01000003.1"/>
</dbReference>
<evidence type="ECO:0000256" key="3">
    <source>
        <dbReference type="ARBA" id="ARBA00022692"/>
    </source>
</evidence>
<gene>
    <name evidence="9" type="ORF">DFR61_10672</name>
    <name evidence="8" type="ORF">NCTC10597_01586</name>
</gene>
<evidence type="ECO:0000313" key="8">
    <source>
        <dbReference type="EMBL" id="STX09879.1"/>
    </source>
</evidence>
<feature type="transmembrane region" description="Helical" evidence="6">
    <location>
        <begin position="619"/>
        <end position="639"/>
    </location>
</feature>
<dbReference type="GO" id="GO:0006011">
    <property type="term" value="P:UDP-alpha-D-glucose metabolic process"/>
    <property type="evidence" value="ECO:0007669"/>
    <property type="project" value="InterPro"/>
</dbReference>
<keyword evidence="5 6" id="KW-0472">Membrane</keyword>
<feature type="chain" id="PRO_5032642692" evidence="7">
    <location>
        <begin position="27"/>
        <end position="645"/>
    </location>
</feature>
<dbReference type="EMBL" id="UGNP01000001">
    <property type="protein sequence ID" value="STX09879.1"/>
    <property type="molecule type" value="Genomic_DNA"/>
</dbReference>
<keyword evidence="2" id="KW-1003">Cell membrane</keyword>
<keyword evidence="7" id="KW-0732">Signal</keyword>
<dbReference type="OrthoDB" id="2440594at2"/>
<evidence type="ECO:0000256" key="1">
    <source>
        <dbReference type="ARBA" id="ARBA00004162"/>
    </source>
</evidence>
<dbReference type="EMBL" id="SNZG01000006">
    <property type="protein sequence ID" value="TDR41374.1"/>
    <property type="molecule type" value="Genomic_DNA"/>
</dbReference>
<proteinExistence type="predicted"/>
<dbReference type="Gene3D" id="2.60.120.260">
    <property type="entry name" value="Galactose-binding domain-like"/>
    <property type="match status" value="2"/>
</dbReference>
<dbReference type="Proteomes" id="UP000294641">
    <property type="component" value="Unassembled WGS sequence"/>
</dbReference>
<comment type="caution">
    <text evidence="8">The sequence shown here is derived from an EMBL/GenBank/DDBJ whole genome shotgun (WGS) entry which is preliminary data.</text>
</comment>
<comment type="subcellular location">
    <subcellularLocation>
        <location evidence="1">Cell membrane</location>
        <topology evidence="1">Single-pass membrane protein</topology>
    </subcellularLocation>
</comment>